<proteinExistence type="predicted"/>
<keyword evidence="3" id="KW-1185">Reference proteome</keyword>
<reference evidence="2 3" key="1">
    <citation type="submission" date="2018-07" db="EMBL/GenBank/DDBJ databases">
        <title>Genomic Encyclopedia of Type Strains, Phase III (KMG-III): the genomes of soil and plant-associated and newly described type strains.</title>
        <authorList>
            <person name="Whitman W."/>
        </authorList>
    </citation>
    <scope>NUCLEOTIDE SEQUENCE [LARGE SCALE GENOMIC DNA]</scope>
    <source>
        <strain evidence="2 3">CECT 8333</strain>
    </source>
</reference>
<accession>A0A369BTQ4</accession>
<dbReference type="Proteomes" id="UP000253090">
    <property type="component" value="Unassembled WGS sequence"/>
</dbReference>
<gene>
    <name evidence="2" type="ORF">DFP94_101584</name>
</gene>
<evidence type="ECO:0000313" key="3">
    <source>
        <dbReference type="Proteomes" id="UP000253090"/>
    </source>
</evidence>
<dbReference type="RefSeq" id="WP_181873011.1">
    <property type="nucleotide sequence ID" value="NZ_QPJW01000001.1"/>
</dbReference>
<dbReference type="EMBL" id="QPJW01000001">
    <property type="protein sequence ID" value="RCX22994.1"/>
    <property type="molecule type" value="Genomic_DNA"/>
</dbReference>
<sequence length="56" mass="6200">MGKDKEKFEGIDNGPGVDPIPVPDDGVVSSTEMLEEIVDKVLNDPKDEEEQNKSRE</sequence>
<comment type="caution">
    <text evidence="2">The sequence shown here is derived from an EMBL/GenBank/DDBJ whole genome shotgun (WGS) entry which is preliminary data.</text>
</comment>
<protein>
    <submittedName>
        <fullName evidence="2">Uncharacterized protein</fullName>
    </submittedName>
</protein>
<feature type="region of interest" description="Disordered" evidence="1">
    <location>
        <begin position="1"/>
        <end position="32"/>
    </location>
</feature>
<organism evidence="2 3">
    <name type="scientific">Fontibacillus phaseoli</name>
    <dbReference type="NCBI Taxonomy" id="1416533"/>
    <lineage>
        <taxon>Bacteria</taxon>
        <taxon>Bacillati</taxon>
        <taxon>Bacillota</taxon>
        <taxon>Bacilli</taxon>
        <taxon>Bacillales</taxon>
        <taxon>Paenibacillaceae</taxon>
        <taxon>Fontibacillus</taxon>
    </lineage>
</organism>
<feature type="region of interest" description="Disordered" evidence="1">
    <location>
        <begin position="37"/>
        <end position="56"/>
    </location>
</feature>
<dbReference type="AlphaFoldDB" id="A0A369BTQ4"/>
<feature type="compositionally biased region" description="Basic and acidic residues" evidence="1">
    <location>
        <begin position="1"/>
        <end position="10"/>
    </location>
</feature>
<feature type="compositionally biased region" description="Low complexity" evidence="1">
    <location>
        <begin position="12"/>
        <end position="28"/>
    </location>
</feature>
<evidence type="ECO:0000256" key="1">
    <source>
        <dbReference type="SAM" id="MobiDB-lite"/>
    </source>
</evidence>
<evidence type="ECO:0000313" key="2">
    <source>
        <dbReference type="EMBL" id="RCX22994.1"/>
    </source>
</evidence>
<name>A0A369BTQ4_9BACL</name>